<organism evidence="2 3">
    <name type="scientific">Chitinophaga skermanii</name>
    <dbReference type="NCBI Taxonomy" id="331697"/>
    <lineage>
        <taxon>Bacteria</taxon>
        <taxon>Pseudomonadati</taxon>
        <taxon>Bacteroidota</taxon>
        <taxon>Chitinophagia</taxon>
        <taxon>Chitinophagales</taxon>
        <taxon>Chitinophagaceae</taxon>
        <taxon>Chitinophaga</taxon>
    </lineage>
</organism>
<proteinExistence type="predicted"/>
<evidence type="ECO:0000313" key="2">
    <source>
        <dbReference type="EMBL" id="RAJ01502.1"/>
    </source>
</evidence>
<dbReference type="EMBL" id="QLLL01000007">
    <property type="protein sequence ID" value="RAJ01502.1"/>
    <property type="molecule type" value="Genomic_DNA"/>
</dbReference>
<dbReference type="RefSeq" id="WP_148707373.1">
    <property type="nucleotide sequence ID" value="NZ_QLLL01000007.1"/>
</dbReference>
<keyword evidence="1" id="KW-0732">Signal</keyword>
<evidence type="ECO:0008006" key="4">
    <source>
        <dbReference type="Google" id="ProtNLM"/>
    </source>
</evidence>
<dbReference type="OrthoDB" id="6077795at2"/>
<dbReference type="PROSITE" id="PS51257">
    <property type="entry name" value="PROKAR_LIPOPROTEIN"/>
    <property type="match status" value="1"/>
</dbReference>
<accession>A0A327QCY6</accession>
<reference evidence="2 3" key="1">
    <citation type="submission" date="2018-06" db="EMBL/GenBank/DDBJ databases">
        <title>Genomic Encyclopedia of Archaeal and Bacterial Type Strains, Phase II (KMG-II): from individual species to whole genera.</title>
        <authorList>
            <person name="Goeker M."/>
        </authorList>
    </citation>
    <scope>NUCLEOTIDE SEQUENCE [LARGE SCALE GENOMIC DNA]</scope>
    <source>
        <strain evidence="2 3">DSM 23857</strain>
    </source>
</reference>
<evidence type="ECO:0000313" key="3">
    <source>
        <dbReference type="Proteomes" id="UP000249547"/>
    </source>
</evidence>
<gene>
    <name evidence="2" type="ORF">LX64_03717</name>
</gene>
<dbReference type="AlphaFoldDB" id="A0A327QCY6"/>
<dbReference type="Proteomes" id="UP000249547">
    <property type="component" value="Unassembled WGS sequence"/>
</dbReference>
<evidence type="ECO:0000256" key="1">
    <source>
        <dbReference type="SAM" id="SignalP"/>
    </source>
</evidence>
<name>A0A327QCY6_9BACT</name>
<protein>
    <recommendedName>
        <fullName evidence="4">DUF4136 domain-containing protein</fullName>
    </recommendedName>
</protein>
<comment type="caution">
    <text evidence="2">The sequence shown here is derived from an EMBL/GenBank/DDBJ whole genome shotgun (WGS) entry which is preliminary data.</text>
</comment>
<sequence length="213" mass="24486">MKKITWSMMMVATALVMFLAACSSTKVTSSWKQNDARIQQNDKVMVLALIPNKEGGLRANIEKEMVLALQQKGYNAVSAFETFGPQAFKNLNEERALKKLDRQGVQQVMTVVLLDKSKEKNYVQGSPYGGFYPYYGRFWGYYGYMYNRVYSPGYYTVDTKYYLESNLYDLNTNKVIYSVQTQTFDPSSAQRMAVVYSQKVVKDMAKQQVISKR</sequence>
<keyword evidence="3" id="KW-1185">Reference proteome</keyword>
<feature type="signal peptide" evidence="1">
    <location>
        <begin position="1"/>
        <end position="23"/>
    </location>
</feature>
<feature type="chain" id="PRO_5016313401" description="DUF4136 domain-containing protein" evidence="1">
    <location>
        <begin position="24"/>
        <end position="213"/>
    </location>
</feature>